<name>A0A7S3B5S7_9EUKA</name>
<dbReference type="GO" id="GO:0004674">
    <property type="term" value="F:protein serine/threonine kinase activity"/>
    <property type="evidence" value="ECO:0007669"/>
    <property type="project" value="UniProtKB-KW"/>
</dbReference>
<keyword evidence="2" id="KW-0808">Transferase</keyword>
<dbReference type="EMBL" id="HBHX01045157">
    <property type="protein sequence ID" value="CAE0124342.1"/>
    <property type="molecule type" value="Transcribed_RNA"/>
</dbReference>
<dbReference type="Gene3D" id="1.10.510.10">
    <property type="entry name" value="Transferase(Phosphotransferase) domain 1"/>
    <property type="match status" value="1"/>
</dbReference>
<evidence type="ECO:0000259" key="6">
    <source>
        <dbReference type="PROSITE" id="PS50011"/>
    </source>
</evidence>
<keyword evidence="1" id="KW-0723">Serine/threonine-protein kinase</keyword>
<evidence type="ECO:0000256" key="3">
    <source>
        <dbReference type="ARBA" id="ARBA00022741"/>
    </source>
</evidence>
<evidence type="ECO:0000313" key="7">
    <source>
        <dbReference type="EMBL" id="CAE0124342.1"/>
    </source>
</evidence>
<evidence type="ECO:0000256" key="4">
    <source>
        <dbReference type="ARBA" id="ARBA00022777"/>
    </source>
</evidence>
<dbReference type="Pfam" id="PF00069">
    <property type="entry name" value="Pkinase"/>
    <property type="match status" value="1"/>
</dbReference>
<dbReference type="GO" id="GO:0005524">
    <property type="term" value="F:ATP binding"/>
    <property type="evidence" value="ECO:0007669"/>
    <property type="project" value="UniProtKB-KW"/>
</dbReference>
<evidence type="ECO:0000256" key="2">
    <source>
        <dbReference type="ARBA" id="ARBA00022679"/>
    </source>
</evidence>
<proteinExistence type="predicted"/>
<dbReference type="PANTHER" id="PTHR24350">
    <property type="entry name" value="SERINE/THREONINE-PROTEIN KINASE IAL-RELATED"/>
    <property type="match status" value="1"/>
</dbReference>
<keyword evidence="4" id="KW-0418">Kinase</keyword>
<gene>
    <name evidence="7" type="ORF">HERI1096_LOCUS24987</name>
</gene>
<dbReference type="InterPro" id="IPR011009">
    <property type="entry name" value="Kinase-like_dom_sf"/>
</dbReference>
<dbReference type="InterPro" id="IPR000719">
    <property type="entry name" value="Prot_kinase_dom"/>
</dbReference>
<sequence length="109" mass="12242">MGVDMWQMGLLVFEMLFGRHPFRRETEIETLAAILRGDFAMPVTAAVSQQARDLVRGLLMIDPLYRLSASDCLRHQWFSSQLAGGAHRVGRGVFPRVTLRVRAQGEAAE</sequence>
<dbReference type="PROSITE" id="PS50011">
    <property type="entry name" value="PROTEIN_KINASE_DOM"/>
    <property type="match status" value="1"/>
</dbReference>
<dbReference type="AlphaFoldDB" id="A0A7S3B5S7"/>
<protein>
    <recommendedName>
        <fullName evidence="6">Protein kinase domain-containing protein</fullName>
    </recommendedName>
</protein>
<accession>A0A7S3B5S7</accession>
<evidence type="ECO:0000256" key="1">
    <source>
        <dbReference type="ARBA" id="ARBA00022527"/>
    </source>
</evidence>
<evidence type="ECO:0000256" key="5">
    <source>
        <dbReference type="ARBA" id="ARBA00022840"/>
    </source>
</evidence>
<keyword evidence="3" id="KW-0547">Nucleotide-binding</keyword>
<keyword evidence="5" id="KW-0067">ATP-binding</keyword>
<dbReference type="SUPFAM" id="SSF56112">
    <property type="entry name" value="Protein kinase-like (PK-like)"/>
    <property type="match status" value="1"/>
</dbReference>
<organism evidence="7">
    <name type="scientific">Haptolina ericina</name>
    <dbReference type="NCBI Taxonomy" id="156174"/>
    <lineage>
        <taxon>Eukaryota</taxon>
        <taxon>Haptista</taxon>
        <taxon>Haptophyta</taxon>
        <taxon>Prymnesiophyceae</taxon>
        <taxon>Prymnesiales</taxon>
        <taxon>Prymnesiaceae</taxon>
        <taxon>Haptolina</taxon>
    </lineage>
</organism>
<reference evidence="7" key="1">
    <citation type="submission" date="2021-01" db="EMBL/GenBank/DDBJ databases">
        <authorList>
            <person name="Corre E."/>
            <person name="Pelletier E."/>
            <person name="Niang G."/>
            <person name="Scheremetjew M."/>
            <person name="Finn R."/>
            <person name="Kale V."/>
            <person name="Holt S."/>
            <person name="Cochrane G."/>
            <person name="Meng A."/>
            <person name="Brown T."/>
            <person name="Cohen L."/>
        </authorList>
    </citation>
    <scope>NUCLEOTIDE SEQUENCE</scope>
    <source>
        <strain evidence="7">CCMP281</strain>
    </source>
</reference>
<feature type="domain" description="Protein kinase" evidence="6">
    <location>
        <begin position="1"/>
        <end position="78"/>
    </location>
</feature>
<dbReference type="InterPro" id="IPR030616">
    <property type="entry name" value="Aur-like"/>
</dbReference>